<protein>
    <submittedName>
        <fullName evidence="4">Uncharacterized protein LOC114240243</fullName>
    </submittedName>
</protein>
<evidence type="ECO:0000256" key="2">
    <source>
        <dbReference type="SAM" id="SignalP"/>
    </source>
</evidence>
<feature type="chain" id="PRO_5026945783" evidence="2">
    <location>
        <begin position="22"/>
        <end position="179"/>
    </location>
</feature>
<dbReference type="OrthoDB" id="7471071at2759"/>
<sequence length="179" mass="21046">MRRFFFIFIIILVSAVMLCYCDFRQERAKVRYCNPKYLTDCVVFTGRKSRHEPYLTNMTGTLVVPFGNNVTIALTLQMKSGGDFRVTTKVCEAFQSKWMKEFTIRHTNLTLGHCPYPPGRYRYMNMELPPKNVPIPVADGDYYIRFQMLVTDTNEEICDLITFLHFEQNKKPKKINKKT</sequence>
<proteinExistence type="predicted"/>
<dbReference type="Proteomes" id="UP000504629">
    <property type="component" value="Unplaced"/>
</dbReference>
<feature type="signal peptide" evidence="2">
    <location>
        <begin position="1"/>
        <end position="21"/>
    </location>
</feature>
<dbReference type="Gene3D" id="2.70.220.10">
    <property type="entry name" value="Ganglioside GM2 activator"/>
    <property type="match status" value="1"/>
</dbReference>
<reference evidence="4" key="1">
    <citation type="submission" date="2025-08" db="UniProtKB">
        <authorList>
            <consortium name="RefSeq"/>
        </authorList>
    </citation>
    <scope>IDENTIFICATION</scope>
    <source>
        <tissue evidence="4">Silk gland</tissue>
    </source>
</reference>
<keyword evidence="1 2" id="KW-0732">Signal</keyword>
<dbReference type="InterPro" id="IPR010512">
    <property type="entry name" value="DUF1091"/>
</dbReference>
<gene>
    <name evidence="4" type="primary">LOC114240243</name>
</gene>
<evidence type="ECO:0000313" key="3">
    <source>
        <dbReference type="Proteomes" id="UP000504629"/>
    </source>
</evidence>
<evidence type="ECO:0000256" key="1">
    <source>
        <dbReference type="ARBA" id="ARBA00022729"/>
    </source>
</evidence>
<dbReference type="RefSeq" id="XP_028026506.1">
    <property type="nucleotide sequence ID" value="XM_028170705.1"/>
</dbReference>
<dbReference type="KEGG" id="bman:114240243"/>
<keyword evidence="3" id="KW-1185">Reference proteome</keyword>
<evidence type="ECO:0000313" key="4">
    <source>
        <dbReference type="RefSeq" id="XP_028026506.1"/>
    </source>
</evidence>
<name>A0A6J2JAT5_BOMMA</name>
<dbReference type="AlphaFoldDB" id="A0A6J2JAT5"/>
<dbReference type="InterPro" id="IPR036846">
    <property type="entry name" value="GM2-AP_sf"/>
</dbReference>
<dbReference type="GeneID" id="114240243"/>
<dbReference type="Pfam" id="PF06477">
    <property type="entry name" value="DUF1091"/>
    <property type="match status" value="1"/>
</dbReference>
<organism evidence="3 4">
    <name type="scientific">Bombyx mandarina</name>
    <name type="common">Wild silk moth</name>
    <name type="synonym">Wild silkworm</name>
    <dbReference type="NCBI Taxonomy" id="7092"/>
    <lineage>
        <taxon>Eukaryota</taxon>
        <taxon>Metazoa</taxon>
        <taxon>Ecdysozoa</taxon>
        <taxon>Arthropoda</taxon>
        <taxon>Hexapoda</taxon>
        <taxon>Insecta</taxon>
        <taxon>Pterygota</taxon>
        <taxon>Neoptera</taxon>
        <taxon>Endopterygota</taxon>
        <taxon>Lepidoptera</taxon>
        <taxon>Glossata</taxon>
        <taxon>Ditrysia</taxon>
        <taxon>Bombycoidea</taxon>
        <taxon>Bombycidae</taxon>
        <taxon>Bombycinae</taxon>
        <taxon>Bombyx</taxon>
    </lineage>
</organism>
<accession>A0A6J2JAT5</accession>